<evidence type="ECO:0000313" key="1">
    <source>
        <dbReference type="EMBL" id="OGZ30682.1"/>
    </source>
</evidence>
<organism evidence="1 2">
    <name type="scientific">Candidatus Niyogibacteria bacterium RIFCSPLOWO2_01_FULL_45_48</name>
    <dbReference type="NCBI Taxonomy" id="1801724"/>
    <lineage>
        <taxon>Bacteria</taxon>
        <taxon>Candidatus Niyogiibacteriota</taxon>
    </lineage>
</organism>
<proteinExistence type="predicted"/>
<protein>
    <recommendedName>
        <fullName evidence="3">Maf-like protein</fullName>
    </recommendedName>
</protein>
<sequence length="129" mass="14444">MSFAKEMLDAEKKLKGLGHNVFMPDGCEKYAQGNIKEGGDEGAKRKIENDLIRKHYNLISESEAILVLNHEKRGIKNYIGGNAFLEMGFAHILDKKIFLLNPAPETDFMAQEIQAMRPVVLGGDLNKIL</sequence>
<comment type="caution">
    <text evidence="1">The sequence shown here is derived from an EMBL/GenBank/DDBJ whole genome shotgun (WGS) entry which is preliminary data.</text>
</comment>
<evidence type="ECO:0000313" key="2">
    <source>
        <dbReference type="Proteomes" id="UP000177486"/>
    </source>
</evidence>
<dbReference type="EMBL" id="MHMQ01000015">
    <property type="protein sequence ID" value="OGZ30682.1"/>
    <property type="molecule type" value="Genomic_DNA"/>
</dbReference>
<gene>
    <name evidence="1" type="ORF">A2931_02070</name>
</gene>
<evidence type="ECO:0008006" key="3">
    <source>
        <dbReference type="Google" id="ProtNLM"/>
    </source>
</evidence>
<accession>A0A1G2EYU8</accession>
<name>A0A1G2EYU8_9BACT</name>
<reference evidence="1 2" key="1">
    <citation type="journal article" date="2016" name="Nat. Commun.">
        <title>Thousands of microbial genomes shed light on interconnected biogeochemical processes in an aquifer system.</title>
        <authorList>
            <person name="Anantharaman K."/>
            <person name="Brown C.T."/>
            <person name="Hug L.A."/>
            <person name="Sharon I."/>
            <person name="Castelle C.J."/>
            <person name="Probst A.J."/>
            <person name="Thomas B.C."/>
            <person name="Singh A."/>
            <person name="Wilkins M.J."/>
            <person name="Karaoz U."/>
            <person name="Brodie E.L."/>
            <person name="Williams K.H."/>
            <person name="Hubbard S.S."/>
            <person name="Banfield J.F."/>
        </authorList>
    </citation>
    <scope>NUCLEOTIDE SEQUENCE [LARGE SCALE GENOMIC DNA]</scope>
</reference>
<dbReference type="Proteomes" id="UP000177486">
    <property type="component" value="Unassembled WGS sequence"/>
</dbReference>
<dbReference type="AlphaFoldDB" id="A0A1G2EYU8"/>